<protein>
    <submittedName>
        <fullName evidence="2">Gliding motility-associated C-terminal domain-containing protein</fullName>
    </submittedName>
</protein>
<feature type="domain" description="DUF7507" evidence="1">
    <location>
        <begin position="1310"/>
        <end position="1417"/>
    </location>
</feature>
<dbReference type="Proteomes" id="UP000607435">
    <property type="component" value="Unassembled WGS sequence"/>
</dbReference>
<keyword evidence="3" id="KW-1185">Reference proteome</keyword>
<evidence type="ECO:0000313" key="3">
    <source>
        <dbReference type="Proteomes" id="UP000607435"/>
    </source>
</evidence>
<dbReference type="Pfam" id="PF13573">
    <property type="entry name" value="SprB"/>
    <property type="match status" value="1"/>
</dbReference>
<feature type="domain" description="DUF7507" evidence="1">
    <location>
        <begin position="1583"/>
        <end position="1673"/>
    </location>
</feature>
<dbReference type="NCBIfam" id="TIGR01451">
    <property type="entry name" value="B_ant_repeat"/>
    <property type="match status" value="4"/>
</dbReference>
<feature type="domain" description="DUF7507" evidence="1">
    <location>
        <begin position="1439"/>
        <end position="1544"/>
    </location>
</feature>
<dbReference type="Pfam" id="PF13585">
    <property type="entry name" value="CHU_C"/>
    <property type="match status" value="1"/>
</dbReference>
<dbReference type="Pfam" id="PF24346">
    <property type="entry name" value="DUF7507"/>
    <property type="match status" value="4"/>
</dbReference>
<name>A0ABR6XW89_9FLAO</name>
<proteinExistence type="predicted"/>
<evidence type="ECO:0000313" key="2">
    <source>
        <dbReference type="EMBL" id="MBC3844755.1"/>
    </source>
</evidence>
<dbReference type="Gene3D" id="2.60.40.740">
    <property type="match status" value="1"/>
</dbReference>
<gene>
    <name evidence="2" type="ORF">H6H04_00020</name>
</gene>
<accession>A0ABR6XW89</accession>
<dbReference type="RefSeq" id="WP_186843902.1">
    <property type="nucleotide sequence ID" value="NZ_JACOME010000001.1"/>
</dbReference>
<dbReference type="InterPro" id="IPR055354">
    <property type="entry name" value="DUF7507"/>
</dbReference>
<sequence length="1806" mass="192325">MSTPTYHYFVFRKVFRVNSMLFLMVIALVFSSFAHVDNHGFYEESNPIFGPITIPCNTDLPVPISLPEQDDLNVTSITTGICVLGCGVQDADNLIDVDQSNFASLTTAIGLGVTHTLTVSDNTVDEFYSAGGFAGFLIENNSVLQLDLLDAIVIRTYLDGIEQESESSNSLATINSALLVGDQFYVGFYTTEDFDTVEISISSLAGVSTTTNVYYAVTNDFCLGPALECNTPTVLTKPDFPARIIDEHTGMGGLLGVGSVINADAAVDSDPNSYASIDFNLGVLATGSLSIKDELTDYSANTYAGFDIENSTILNLDLLNGITVITYLDGVLQESKTGSSELLSVDSGLLFTGAERSQIGFVATLPFDEVQIAIQQTLTLDLGSTRIYGLVLEAFCEGSLECNIATVLSNPSQPVIINNQNSGVDGIACVGCVVNNATNVISEDNSDFATINVAAGVANTASISVENVLSVFPAGSHAGFVIRDTNDLLEIDLLNSIEITTYLDGVVQESQSGANLLALEALGLINITPSSTDGFYLLGFTTTSTYDEVKLSVNALLALVNSIEVYGSYVDSTIQIEGTVIDETSIGSSDGSITVSVSGGTPPYSYMWSPNGEITDTVSGLSPGTYSVTVTDALSCEATSEFTVNTVGVQLPVPCNTIEPVAIVDSGFTDLTVSESTTGVCVIGCGITNEENIIDSDTDNYATVATLVGLGVTHTLTVTDETSDEFFTAGGYAGFLIENNAVVRADLLDAIVIRTYLDGVEQESNTSINLSTIESSVLTPDAYYVGFYTTMDYDAVEVSISSLLNVVSSTNVYHAVTNRFCEGPELSCNAPISVTKPEYPVRIVNERTGIDGLLSVGSVNNTNNLFDANLGNYATINLIAGVAATGSIAVKDEVAEYPAQTYAGFDIENATILNSQLLDAITISTYLDGVLVESQTGTSQLIPVNSGLLLTGTESVRVGFVTSAPFDEVQITLSQIVSLNLGSTRVYGMVLEIFCARPIDCDSAYALDNPNDPVIINNNLTGINGIACVGCEVDNTQNLISGDNSDFALINITAGVAATASFSIKDVLSDYPAGTMAGYTIRDTNGLLEAELLSSITITTYLDDVQQEQQTASNLIALDALGIIDIIPSSTDSFYYIGFNTTVDFDEVQMTVASLAGVINSLEVYACCVDATNLDLCDDADIALVKTGAFNDENGDNCSDAGETITYTFTVTNEGNSSINSVELSDPLLGGVIALDSGDTDLDNELDTNEIWIYTADYTILQSQIDAGEVINQATVTGISLEGNALSDLSDNDSVLEDENTVTTLCQRSDIALIKTGEFNDENGNGCSDVGETITYTFTVTNQGNTSINTIELSDPLLGGVITLGSGDTDLDNELDVDEIWIYTSDYAVNQTEIDAGIVLNQATVTGVSIEGAVISDLSDDDASSEDDTTETTLCQVADIALIKTAVFNDEDGDGCSSVGETITYTLSVSNQGNTTISSVEVVDSMLGGVLVLASGDIDLDNELDIDELWVYTADYSILQTDIDAELVVNQATVTAISSDGVVLSDLSDNDSVTEDDTTDTVLCDNPGSMSFEKVGVFMDDNGDNMAEIGETIAYTYKIENIGLKPLFDVVVQDAIPGTLIVGDPIAVLMPGDIDTSSFTATYQLTQTDLDNMQVTNQSTVVAKNEDDEVVTDLSDDPFDLEDFDENNDGEPDDPTVTLLPDILDPDFEIFNGISPDGDSDNEFFRIVGIERYPNNNLKIYNRWGILVYEMDGYGINDKVFRGISEGRATIKKDEELPTGTYFYILRRFLDSETLTNNGYLYIKRK</sequence>
<evidence type="ECO:0000259" key="1">
    <source>
        <dbReference type="Pfam" id="PF24346"/>
    </source>
</evidence>
<feature type="domain" description="DUF7507" evidence="1">
    <location>
        <begin position="1181"/>
        <end position="1288"/>
    </location>
</feature>
<dbReference type="EMBL" id="JACOME010000001">
    <property type="protein sequence ID" value="MBC3844755.1"/>
    <property type="molecule type" value="Genomic_DNA"/>
</dbReference>
<dbReference type="InterPro" id="IPR047589">
    <property type="entry name" value="DUF11_rpt"/>
</dbReference>
<comment type="caution">
    <text evidence="2">The sequence shown here is derived from an EMBL/GenBank/DDBJ whole genome shotgun (WGS) entry which is preliminary data.</text>
</comment>
<organism evidence="2 3">
    <name type="scientific">Winogradskyella echinorum</name>
    <dbReference type="NCBI Taxonomy" id="538189"/>
    <lineage>
        <taxon>Bacteria</taxon>
        <taxon>Pseudomonadati</taxon>
        <taxon>Bacteroidota</taxon>
        <taxon>Flavobacteriia</taxon>
        <taxon>Flavobacteriales</taxon>
        <taxon>Flavobacteriaceae</taxon>
        <taxon>Winogradskyella</taxon>
    </lineage>
</organism>
<reference evidence="2 3" key="1">
    <citation type="submission" date="2020-08" db="EMBL/GenBank/DDBJ databases">
        <title>Winogradskyella ouciana sp. nov., isolated from the hadal seawater of the Mariana Trench.</title>
        <authorList>
            <person name="He X."/>
        </authorList>
    </citation>
    <scope>NUCLEOTIDE SEQUENCE [LARGE SCALE GENOMIC DNA]</scope>
    <source>
        <strain evidence="2 3">KCTC 22026</strain>
    </source>
</reference>
<dbReference type="InterPro" id="IPR025667">
    <property type="entry name" value="SprB_repeat"/>
</dbReference>